<reference evidence="4" key="1">
    <citation type="submission" date="2021-02" db="EMBL/GenBank/DDBJ databases">
        <authorList>
            <person name="Nowell W R."/>
        </authorList>
    </citation>
    <scope>NUCLEOTIDE SEQUENCE</scope>
</reference>
<evidence type="ECO:0000313" key="3">
    <source>
        <dbReference type="EMBL" id="CAF1358442.1"/>
    </source>
</evidence>
<accession>A0A819B6F4</accession>
<dbReference type="InterPro" id="IPR013517">
    <property type="entry name" value="FG-GAP"/>
</dbReference>
<sequence>MEDLMIEQWNPSSSYEQYWEACAPIYCTYSQIAHTKNFVGVLVALVSIISSLTVVLRIGINLLVKFAINLFKRTPQRQNEVKPKLKDRLKKMFLTIIMQASAGMMDLNIFPLWRFGSNTDRMTAKRLGQWSTRLYIVLFITSLTTIIIYIGVQPQMLTKSFNEPSLNIYNRLLLDHGDTLQCPCSSISSTYSQFIQIKPVFHQVCSSIFVSDAWRTNLTNGLVSDLSIYDTQDYRRFLSAHLQFLKGLCQSSIQSINDSINQFLSSSLVTTNIITETILNSQVNVLIDESKSNALIIFARLLFFLQSANHGNRLVSGYGTNFMFGGFVFDQTAIEFRSYVVEVLYDNQCSCILNRTCTIQATFINKNLSEIIAVNGLKMGCTPSESFLKSTLECFYNYSCINIIQTQTNSSYEMNSPPLITDGSRFPIKTTINDLVNDLFVENWLTAVNYSLYFDQCSPKLCSYTYIQELNSFYTVTSVLSLSGGIMFILKWISPILVRLLVAINRYRKKRTNVVQCENNIPMTTITTVDIMPRQMNIQPETISLQSESNDLPPPTHCGSFLLCFRELICWIILIFVVLFMIVLSFLTIIPHAKNEAVISAPFINTTATNNITQKLTTSISTTIASSTASSSSCQLTFELLTRQFDNRQAEGSIAVSDFDNDGLWDIILTLFRQYTNIVVFGDGYDSFTRSITINTECSTTGTYVIAADINNDAQMDIVTACDGGPNIVSIILGNGDGTFREAIVYSTGEDGYAIWLDTGDFNGDGNLDIVASIYGISGNRTVEVLFGDGNGFIGGHTRFSTGQNDPSWSLVVGDFDNDRQLDIAIGKSYVPQIVVLRGYGNGSFGPPIIIELESIIFFASWIDAVDINNDGYLDVIVTNAGLDNVAVLLGKGDGTFQPSMTFSTGVFGAPYSGVVEDFNGDGVLDIAAVNYATANVGVLLGYGNGTFGPPMMFPIYDSRMLGMIAADFNRDGRMDLAFIGLASLYFPIMQNTCECCEQEFFNMSRTSHQ</sequence>
<proteinExistence type="predicted"/>
<evidence type="ECO:0000313" key="5">
    <source>
        <dbReference type="Proteomes" id="UP000663868"/>
    </source>
</evidence>
<feature type="transmembrane region" description="Helical" evidence="2">
    <location>
        <begin position="568"/>
        <end position="590"/>
    </location>
</feature>
<dbReference type="EMBL" id="CAJNOE010000918">
    <property type="protein sequence ID" value="CAF1358442.1"/>
    <property type="molecule type" value="Genomic_DNA"/>
</dbReference>
<comment type="caution">
    <text evidence="4">The sequence shown here is derived from an EMBL/GenBank/DDBJ whole genome shotgun (WGS) entry which is preliminary data.</text>
</comment>
<keyword evidence="2" id="KW-0812">Transmembrane</keyword>
<dbReference type="InterPro" id="IPR028994">
    <property type="entry name" value="Integrin_alpha_N"/>
</dbReference>
<dbReference type="Gene3D" id="2.130.10.130">
    <property type="entry name" value="Integrin alpha, N-terminal"/>
    <property type="match status" value="1"/>
</dbReference>
<evidence type="ECO:0000256" key="2">
    <source>
        <dbReference type="SAM" id="Phobius"/>
    </source>
</evidence>
<dbReference type="Pfam" id="PF13517">
    <property type="entry name" value="FG-GAP_3"/>
    <property type="match status" value="2"/>
</dbReference>
<dbReference type="PANTHER" id="PTHR46580">
    <property type="entry name" value="SENSOR KINASE-RELATED"/>
    <property type="match status" value="1"/>
</dbReference>
<keyword evidence="2" id="KW-1133">Transmembrane helix</keyword>
<dbReference type="SUPFAM" id="SSF69318">
    <property type="entry name" value="Integrin alpha N-terminal domain"/>
    <property type="match status" value="1"/>
</dbReference>
<dbReference type="EMBL" id="CAJOBB010001023">
    <property type="protein sequence ID" value="CAF3795867.1"/>
    <property type="molecule type" value="Genomic_DNA"/>
</dbReference>
<feature type="transmembrane region" description="Helical" evidence="2">
    <location>
        <begin position="133"/>
        <end position="152"/>
    </location>
</feature>
<name>A0A819B6F4_9BILA</name>
<dbReference type="Proteomes" id="UP000663860">
    <property type="component" value="Unassembled WGS sequence"/>
</dbReference>
<feature type="transmembrane region" description="Helical" evidence="2">
    <location>
        <begin position="38"/>
        <end position="71"/>
    </location>
</feature>
<dbReference type="AlphaFoldDB" id="A0A819B6F4"/>
<keyword evidence="1" id="KW-0732">Signal</keyword>
<evidence type="ECO:0000256" key="1">
    <source>
        <dbReference type="ARBA" id="ARBA00022729"/>
    </source>
</evidence>
<feature type="transmembrane region" description="Helical" evidence="2">
    <location>
        <begin position="473"/>
        <end position="502"/>
    </location>
</feature>
<dbReference type="Proteomes" id="UP000663868">
    <property type="component" value="Unassembled WGS sequence"/>
</dbReference>
<evidence type="ECO:0000313" key="4">
    <source>
        <dbReference type="EMBL" id="CAF3795867.1"/>
    </source>
</evidence>
<protein>
    <submittedName>
        <fullName evidence="4">Uncharacterized protein</fullName>
    </submittedName>
</protein>
<organism evidence="4 5">
    <name type="scientific">Adineta steineri</name>
    <dbReference type="NCBI Taxonomy" id="433720"/>
    <lineage>
        <taxon>Eukaryota</taxon>
        <taxon>Metazoa</taxon>
        <taxon>Spiralia</taxon>
        <taxon>Gnathifera</taxon>
        <taxon>Rotifera</taxon>
        <taxon>Eurotatoria</taxon>
        <taxon>Bdelloidea</taxon>
        <taxon>Adinetida</taxon>
        <taxon>Adinetidae</taxon>
        <taxon>Adineta</taxon>
    </lineage>
</organism>
<feature type="transmembrane region" description="Helical" evidence="2">
    <location>
        <begin position="92"/>
        <end position="113"/>
    </location>
</feature>
<dbReference type="Gene3D" id="2.30.30.100">
    <property type="match status" value="2"/>
</dbReference>
<keyword evidence="2" id="KW-0472">Membrane</keyword>
<gene>
    <name evidence="3" type="ORF">IZO911_LOCUS37174</name>
    <name evidence="4" type="ORF">KXQ929_LOCUS16743</name>
</gene>